<name>F8L2Y3_SIMNZ</name>
<gene>
    <name evidence="2" type="primary">traU</name>
    <name evidence="2" type="ordered locus">SNE_B24700</name>
</gene>
<reference evidence="2 3" key="2">
    <citation type="journal article" date="2011" name="Mol. Biol. Evol.">
        <title>Unity in variety--the pan-genome of the Chlamydiae.</title>
        <authorList>
            <person name="Collingro A."/>
            <person name="Tischler P."/>
            <person name="Weinmaier T."/>
            <person name="Penz T."/>
            <person name="Heinz E."/>
            <person name="Brunham R.C."/>
            <person name="Read T.D."/>
            <person name="Bavoil P.M."/>
            <person name="Sachse K."/>
            <person name="Kahane S."/>
            <person name="Friedman M.G."/>
            <person name="Rattei T."/>
            <person name="Myers G.S."/>
            <person name="Horn M."/>
        </authorList>
    </citation>
    <scope>NUCLEOTIDE SEQUENCE [LARGE SCALE GENOMIC DNA]</scope>
    <source>
        <strain evidence="3">ATCC VR-1471 / Z</strain>
        <plasmid evidence="2 3">pSn</plasmid>
    </source>
</reference>
<organism evidence="2 3">
    <name type="scientific">Simkania negevensis (strain ATCC VR-1471 / DSM 27360 / Z)</name>
    <dbReference type="NCBI Taxonomy" id="331113"/>
    <lineage>
        <taxon>Bacteria</taxon>
        <taxon>Pseudomonadati</taxon>
        <taxon>Chlamydiota</taxon>
        <taxon>Chlamydiia</taxon>
        <taxon>Parachlamydiales</taxon>
        <taxon>Simkaniaceae</taxon>
        <taxon>Simkania</taxon>
    </lineage>
</organism>
<dbReference type="EMBL" id="FR872581">
    <property type="protein sequence ID" value="CCB87829.1"/>
    <property type="molecule type" value="Genomic_DNA"/>
</dbReference>
<dbReference type="RefSeq" id="WP_013935063.1">
    <property type="nucleotide sequence ID" value="NC_015710.1"/>
</dbReference>
<feature type="signal peptide" evidence="1">
    <location>
        <begin position="1"/>
        <end position="21"/>
    </location>
</feature>
<sequence>MMKKISLIGLFFTLCFNTISANESAPDVGKFINPISDVCWSCLFPIHIMGENITKKEKPLTKYNQKLTCSCAGGIVGLPLAFWEPTRLIDVTRTPYKLVGLGGIQIGENLKKGGGVFGSSPSENQSFYHVHYYQFPLLSLLEIFGDFLCVEDFPLDIGYLSELDPFWMNDKWTSILAPETVLFGTPPAQLACIPDCLVSTFGKPNDKLFWCGGCQGNLYPLTGFIGHHSGPIRSSSLLVHRILAKLHKLGVLKTFSKDEYCCPKRSRFIKKAAYKTQLAYPVAQTKGSCNPLGKSTLKWGAFKSYPYKGEDFTYVIWTKKHCCLDPVKMSSSTAGAVIQGGQKVIDTIGGLGE</sequence>
<keyword evidence="2" id="KW-0614">Plasmid</keyword>
<dbReference type="Proteomes" id="UP000000496">
    <property type="component" value="Plasmid pSn"/>
</dbReference>
<dbReference type="InterPro" id="IPR009649">
    <property type="entry name" value="TraU"/>
</dbReference>
<dbReference type="KEGG" id="sng:SNE_B24700"/>
<keyword evidence="3" id="KW-1185">Reference proteome</keyword>
<reference key="1">
    <citation type="journal article" date="2011" name="Mol. Biol. Evol.">
        <title>Unity in variety -- the pan-genome of the Chlamydiae.</title>
        <authorList>
            <person name="Collingro A."/>
            <person name="Tischler P."/>
            <person name="Weinmaier T."/>
            <person name="Penz T."/>
            <person name="Heinz E."/>
            <person name="Brunham R.C."/>
            <person name="Read T.D."/>
            <person name="Bavoil P.M."/>
            <person name="Sachse K."/>
            <person name="Kahane S."/>
            <person name="Friedman M.G."/>
            <person name="Rattei T."/>
            <person name="Myers G.S.A."/>
            <person name="Horn M."/>
        </authorList>
    </citation>
    <scope>NUCLEOTIDE SEQUENCE</scope>
    <source>
        <strain>Z</strain>
    </source>
</reference>
<dbReference type="Pfam" id="PF06834">
    <property type="entry name" value="TraU"/>
    <property type="match status" value="1"/>
</dbReference>
<feature type="chain" id="PRO_5003379254" evidence="1">
    <location>
        <begin position="22"/>
        <end position="353"/>
    </location>
</feature>
<keyword evidence="1" id="KW-0732">Signal</keyword>
<dbReference type="eggNOG" id="ENOG502Z7SA">
    <property type="taxonomic scope" value="Bacteria"/>
</dbReference>
<protein>
    <submittedName>
        <fullName evidence="2">Conjugal transfer DNA transfer protein TraU</fullName>
    </submittedName>
</protein>
<evidence type="ECO:0000313" key="3">
    <source>
        <dbReference type="Proteomes" id="UP000000496"/>
    </source>
</evidence>
<proteinExistence type="predicted"/>
<accession>F8L2Y3</accession>
<dbReference type="AlphaFoldDB" id="F8L2Y3"/>
<evidence type="ECO:0000256" key="1">
    <source>
        <dbReference type="SAM" id="SignalP"/>
    </source>
</evidence>
<dbReference type="HOGENOM" id="CLU_058410_0_0_0"/>
<geneLocation type="plasmid" evidence="2 3">
    <name>pSn</name>
</geneLocation>
<evidence type="ECO:0000313" key="2">
    <source>
        <dbReference type="EMBL" id="CCB87829.1"/>
    </source>
</evidence>